<reference evidence="2 3" key="1">
    <citation type="journal article" date="2018" name="Nat. Biotechnol.">
        <title>A standardized bacterial taxonomy based on genome phylogeny substantially revises the tree of life.</title>
        <authorList>
            <person name="Parks D.H."/>
            <person name="Chuvochina M."/>
            <person name="Waite D.W."/>
            <person name="Rinke C."/>
            <person name="Skarshewski A."/>
            <person name="Chaumeil P.A."/>
            <person name="Hugenholtz P."/>
        </authorList>
    </citation>
    <scope>NUCLEOTIDE SEQUENCE [LARGE SCALE GENOMIC DNA]</scope>
    <source>
        <strain evidence="2">UBA8844</strain>
    </source>
</reference>
<dbReference type="EMBL" id="DPIY01000011">
    <property type="protein sequence ID" value="HCT58540.1"/>
    <property type="molecule type" value="Genomic_DNA"/>
</dbReference>
<organism evidence="2 3">
    <name type="scientific">Gemmatimonas aurantiaca</name>
    <dbReference type="NCBI Taxonomy" id="173480"/>
    <lineage>
        <taxon>Bacteria</taxon>
        <taxon>Pseudomonadati</taxon>
        <taxon>Gemmatimonadota</taxon>
        <taxon>Gemmatimonadia</taxon>
        <taxon>Gemmatimonadales</taxon>
        <taxon>Gemmatimonadaceae</taxon>
        <taxon>Gemmatimonas</taxon>
    </lineage>
</organism>
<proteinExistence type="predicted"/>
<dbReference type="AlphaFoldDB" id="A0A3D4VBP0"/>
<gene>
    <name evidence="2" type="ORF">DGD08_15145</name>
</gene>
<accession>A0A3D4VBP0</accession>
<name>A0A3D4VBP0_9BACT</name>
<comment type="caution">
    <text evidence="2">The sequence shown here is derived from an EMBL/GenBank/DDBJ whole genome shotgun (WGS) entry which is preliminary data.</text>
</comment>
<evidence type="ECO:0000313" key="3">
    <source>
        <dbReference type="Proteomes" id="UP000264071"/>
    </source>
</evidence>
<protein>
    <submittedName>
        <fullName evidence="2">Uncharacterized protein</fullName>
    </submittedName>
</protein>
<evidence type="ECO:0000256" key="1">
    <source>
        <dbReference type="SAM" id="Phobius"/>
    </source>
</evidence>
<dbReference type="Proteomes" id="UP000264071">
    <property type="component" value="Unassembled WGS sequence"/>
</dbReference>
<feature type="transmembrane region" description="Helical" evidence="1">
    <location>
        <begin position="178"/>
        <end position="200"/>
    </location>
</feature>
<sequence length="276" mass="30109">MSELPRTALERVLARASELQTTGSAEPGDTISEARLVEIAKEVGLDVQHVRQAIAEERAQVVLAEPENGPLLSSLGPSVVSAQRTVTGSPSELLARLEGMLPRLEMMVPIRRTGDRLMLEPRQDTIGNFMRSLGVGGRRFDLVRLDQLVVTATRVDEGRTVLRFDAVMAGARSSERTSAMVISVMLFLLAAAVAIPAFVFSLVLPGFAIATVGVLTALAAGGSWLTWRSVRRRFRTLVARVQNRVEFLLDEAQQGKLEQPPSLLDRMLKGGSNWQL</sequence>
<evidence type="ECO:0000313" key="2">
    <source>
        <dbReference type="EMBL" id="HCT58540.1"/>
    </source>
</evidence>
<keyword evidence="1" id="KW-0472">Membrane</keyword>
<keyword evidence="1" id="KW-1133">Transmembrane helix</keyword>
<feature type="transmembrane region" description="Helical" evidence="1">
    <location>
        <begin position="206"/>
        <end position="227"/>
    </location>
</feature>
<keyword evidence="1" id="KW-0812">Transmembrane</keyword>